<feature type="non-terminal residue" evidence="2">
    <location>
        <position position="266"/>
    </location>
</feature>
<feature type="non-terminal residue" evidence="2">
    <location>
        <position position="1"/>
    </location>
</feature>
<proteinExistence type="predicted"/>
<evidence type="ECO:0000313" key="3">
    <source>
        <dbReference type="Proteomes" id="UP000258309"/>
    </source>
</evidence>
<dbReference type="OrthoDB" id="5343483at2759"/>
<organism evidence="2 3">
    <name type="scientific">Scytalidium lignicola</name>
    <name type="common">Hyphomycete</name>
    <dbReference type="NCBI Taxonomy" id="5539"/>
    <lineage>
        <taxon>Eukaryota</taxon>
        <taxon>Fungi</taxon>
        <taxon>Dikarya</taxon>
        <taxon>Ascomycota</taxon>
        <taxon>Pezizomycotina</taxon>
        <taxon>Leotiomycetes</taxon>
        <taxon>Leotiomycetes incertae sedis</taxon>
        <taxon>Scytalidium</taxon>
    </lineage>
</organism>
<feature type="region of interest" description="Disordered" evidence="1">
    <location>
        <begin position="222"/>
        <end position="245"/>
    </location>
</feature>
<protein>
    <submittedName>
        <fullName evidence="2">Uncharacterized protein</fullName>
    </submittedName>
</protein>
<sequence length="266" mass="30494">MSGSQQAEPLSLRDLIVTHQSKKFWCDPDLWTEELLEFLQCKVHSLSNEHYRLAFNCDFRHGKGPIWQSCETNYRERRRDEDIRELFQELILEVEGKIEPDIEFCSQVSIPIYFGGKVVTEVLVHIDPYLVAVMIAMAQNPPLNEGEARSGPTIVQLVTPNMPRNAFTWYSAAISAEFLSKFDQPYKHFDAPLDITEQTIPFTFDGIFNLIDEPGWLAKEKVKPKPDDLELDDKEKDGEQGEDKLDEDVARLASLIARVTAPIRPL</sequence>
<comment type="caution">
    <text evidence="2">The sequence shown here is derived from an EMBL/GenBank/DDBJ whole genome shotgun (WGS) entry which is preliminary data.</text>
</comment>
<evidence type="ECO:0000256" key="1">
    <source>
        <dbReference type="SAM" id="MobiDB-lite"/>
    </source>
</evidence>
<keyword evidence="3" id="KW-1185">Reference proteome</keyword>
<evidence type="ECO:0000313" key="2">
    <source>
        <dbReference type="EMBL" id="RFU36031.1"/>
    </source>
</evidence>
<accession>A0A3E2HSS1</accession>
<dbReference type="Proteomes" id="UP000258309">
    <property type="component" value="Unassembled WGS sequence"/>
</dbReference>
<gene>
    <name evidence="2" type="ORF">B7463_g372</name>
</gene>
<dbReference type="EMBL" id="NCSJ02000003">
    <property type="protein sequence ID" value="RFU36031.1"/>
    <property type="molecule type" value="Genomic_DNA"/>
</dbReference>
<name>A0A3E2HSS1_SCYLI</name>
<dbReference type="AlphaFoldDB" id="A0A3E2HSS1"/>
<reference evidence="2 3" key="1">
    <citation type="submission" date="2018-05" db="EMBL/GenBank/DDBJ databases">
        <title>Draft genome sequence of Scytalidium lignicola DSM 105466, a ubiquitous saprotrophic fungus.</title>
        <authorList>
            <person name="Buettner E."/>
            <person name="Gebauer A.M."/>
            <person name="Hofrichter M."/>
            <person name="Liers C."/>
            <person name="Kellner H."/>
        </authorList>
    </citation>
    <scope>NUCLEOTIDE SEQUENCE [LARGE SCALE GENOMIC DNA]</scope>
    <source>
        <strain evidence="2 3">DSM 105466</strain>
    </source>
</reference>